<name>A0A8X6SPZ5_TRICX</name>
<organism evidence="1 2">
    <name type="scientific">Trichonephila clavipes</name>
    <name type="common">Golden silk orbweaver</name>
    <name type="synonym">Nephila clavipes</name>
    <dbReference type="NCBI Taxonomy" id="2585209"/>
    <lineage>
        <taxon>Eukaryota</taxon>
        <taxon>Metazoa</taxon>
        <taxon>Ecdysozoa</taxon>
        <taxon>Arthropoda</taxon>
        <taxon>Chelicerata</taxon>
        <taxon>Arachnida</taxon>
        <taxon>Araneae</taxon>
        <taxon>Araneomorphae</taxon>
        <taxon>Entelegynae</taxon>
        <taxon>Araneoidea</taxon>
        <taxon>Nephilidae</taxon>
        <taxon>Trichonephila</taxon>
    </lineage>
</organism>
<comment type="caution">
    <text evidence="1">The sequence shown here is derived from an EMBL/GenBank/DDBJ whole genome shotgun (WGS) entry which is preliminary data.</text>
</comment>
<proteinExistence type="predicted"/>
<keyword evidence="2" id="KW-1185">Reference proteome</keyword>
<sequence length="76" mass="9015">MPKKKEIGDKENWIPIMISKALIELGQRFRDKQCFMDPPSQNIVRLEWLTCRDQLWSSDYKKGDNDRDGGEEQSRD</sequence>
<reference evidence="1" key="1">
    <citation type="submission" date="2020-08" db="EMBL/GenBank/DDBJ databases">
        <title>Multicomponent nature underlies the extraordinary mechanical properties of spider dragline silk.</title>
        <authorList>
            <person name="Kono N."/>
            <person name="Nakamura H."/>
            <person name="Mori M."/>
            <person name="Yoshida Y."/>
            <person name="Ohtoshi R."/>
            <person name="Malay A.D."/>
            <person name="Moran D.A.P."/>
            <person name="Tomita M."/>
            <person name="Numata K."/>
            <person name="Arakawa K."/>
        </authorList>
    </citation>
    <scope>NUCLEOTIDE SEQUENCE</scope>
</reference>
<accession>A0A8X6SPZ5</accession>
<dbReference type="Proteomes" id="UP000887159">
    <property type="component" value="Unassembled WGS sequence"/>
</dbReference>
<evidence type="ECO:0000313" key="2">
    <source>
        <dbReference type="Proteomes" id="UP000887159"/>
    </source>
</evidence>
<protein>
    <submittedName>
        <fullName evidence="1">Uncharacterized protein</fullName>
    </submittedName>
</protein>
<dbReference type="AlphaFoldDB" id="A0A8X6SPZ5"/>
<gene>
    <name evidence="1" type="ORF">TNCV_1124001</name>
</gene>
<dbReference type="EMBL" id="BMAU01021301">
    <property type="protein sequence ID" value="GFY10878.1"/>
    <property type="molecule type" value="Genomic_DNA"/>
</dbReference>
<evidence type="ECO:0000313" key="1">
    <source>
        <dbReference type="EMBL" id="GFY10878.1"/>
    </source>
</evidence>